<evidence type="ECO:0000256" key="4">
    <source>
        <dbReference type="ARBA" id="ARBA00022723"/>
    </source>
</evidence>
<protein>
    <submittedName>
        <fullName evidence="11">Dyp-type peroxidase</fullName>
    </submittedName>
</protein>
<dbReference type="Pfam" id="PF04261">
    <property type="entry name" value="Dyp_perox_N"/>
    <property type="match status" value="1"/>
</dbReference>
<dbReference type="NCBIfam" id="TIGR01413">
    <property type="entry name" value="Dyp_perox_fam"/>
    <property type="match status" value="1"/>
</dbReference>
<dbReference type="SUPFAM" id="SSF54909">
    <property type="entry name" value="Dimeric alpha+beta barrel"/>
    <property type="match status" value="1"/>
</dbReference>
<dbReference type="InterPro" id="IPR048327">
    <property type="entry name" value="Dyp_perox_N"/>
</dbReference>
<evidence type="ECO:0000313" key="12">
    <source>
        <dbReference type="Proteomes" id="UP001597277"/>
    </source>
</evidence>
<evidence type="ECO:0000259" key="10">
    <source>
        <dbReference type="Pfam" id="PF20628"/>
    </source>
</evidence>
<evidence type="ECO:0000256" key="6">
    <source>
        <dbReference type="ARBA" id="ARBA00023002"/>
    </source>
</evidence>
<evidence type="ECO:0000256" key="8">
    <source>
        <dbReference type="ARBA" id="ARBA00025737"/>
    </source>
</evidence>
<keyword evidence="7" id="KW-0408">Iron</keyword>
<dbReference type="GO" id="GO:0004601">
    <property type="term" value="F:peroxidase activity"/>
    <property type="evidence" value="ECO:0007669"/>
    <property type="project" value="UniProtKB-KW"/>
</dbReference>
<sequence>MAVHDLADDVRADRATLAELLSELGATILALTDPDRDGTLPDGPGDLTITVGLGPRVLTVLEPGLPGAEELPVFAGDEHIAPERRGGDMLLSLHASDPTVLPAALAALRARLGEAAVARWAETCFRGPGERTVSRNPFGHLDGIVVPHGEDELDEHVWRRGRLQGATVCVIRRLRLDVTAFAALDTREQEIVIGRHRRDGTPLSGGAPTDDVDLEARTPDGQYLVPARSHVRAAHPSFTGSGLMLRRSYTFSGPELDGRPETGLFFVSFQRELATFVRTQQRLDETDDLQRFVTPTGSATFLVLPGFDEDRPLGAGLFT</sequence>
<dbReference type="Proteomes" id="UP001597277">
    <property type="component" value="Unassembled WGS sequence"/>
</dbReference>
<gene>
    <name evidence="11" type="ORF">ACFSE6_06270</name>
</gene>
<dbReference type="PANTHER" id="PTHR30521">
    <property type="entry name" value="DEFERROCHELATASE/PEROXIDASE"/>
    <property type="match status" value="1"/>
</dbReference>
<dbReference type="RefSeq" id="WP_388003646.1">
    <property type="nucleotide sequence ID" value="NZ_JBHUEE010000002.1"/>
</dbReference>
<comment type="caution">
    <text evidence="11">The sequence shown here is derived from an EMBL/GenBank/DDBJ whole genome shotgun (WGS) entry which is preliminary data.</text>
</comment>
<accession>A0ABW4L5S5</accession>
<comment type="similarity">
    <text evidence="8">Belongs to the DyP-type peroxidase family.</text>
</comment>
<reference evidence="12" key="1">
    <citation type="journal article" date="2019" name="Int. J. Syst. Evol. Microbiol.">
        <title>The Global Catalogue of Microorganisms (GCM) 10K type strain sequencing project: providing services to taxonomists for standard genome sequencing and annotation.</title>
        <authorList>
            <consortium name="The Broad Institute Genomics Platform"/>
            <consortium name="The Broad Institute Genome Sequencing Center for Infectious Disease"/>
            <person name="Wu L."/>
            <person name="Ma J."/>
        </authorList>
    </citation>
    <scope>NUCLEOTIDE SEQUENCE [LARGE SCALE GENOMIC DNA]</scope>
    <source>
        <strain evidence="12">JCM 17130</strain>
    </source>
</reference>
<evidence type="ECO:0000256" key="3">
    <source>
        <dbReference type="ARBA" id="ARBA00022617"/>
    </source>
</evidence>
<keyword evidence="6" id="KW-0560">Oxidoreductase</keyword>
<evidence type="ECO:0000256" key="1">
    <source>
        <dbReference type="ARBA" id="ARBA00001970"/>
    </source>
</evidence>
<proteinExistence type="inferred from homology"/>
<evidence type="ECO:0000259" key="9">
    <source>
        <dbReference type="Pfam" id="PF04261"/>
    </source>
</evidence>
<comment type="cofactor">
    <cofactor evidence="1">
        <name>heme b</name>
        <dbReference type="ChEBI" id="CHEBI:60344"/>
    </cofactor>
</comment>
<dbReference type="InterPro" id="IPR011008">
    <property type="entry name" value="Dimeric_a/b-barrel"/>
</dbReference>
<organism evidence="11 12">
    <name type="scientific">Georgenia deserti</name>
    <dbReference type="NCBI Taxonomy" id="2093781"/>
    <lineage>
        <taxon>Bacteria</taxon>
        <taxon>Bacillati</taxon>
        <taxon>Actinomycetota</taxon>
        <taxon>Actinomycetes</taxon>
        <taxon>Micrococcales</taxon>
        <taxon>Bogoriellaceae</taxon>
        <taxon>Georgenia</taxon>
    </lineage>
</organism>
<evidence type="ECO:0000256" key="5">
    <source>
        <dbReference type="ARBA" id="ARBA00022729"/>
    </source>
</evidence>
<evidence type="ECO:0000256" key="2">
    <source>
        <dbReference type="ARBA" id="ARBA00022559"/>
    </source>
</evidence>
<dbReference type="InterPro" id="IPR048328">
    <property type="entry name" value="Dyp_perox_C"/>
</dbReference>
<dbReference type="InterPro" id="IPR006314">
    <property type="entry name" value="Dyp_peroxidase"/>
</dbReference>
<feature type="domain" description="Dyp-type peroxidase N-terminal" evidence="9">
    <location>
        <begin position="6"/>
        <end position="126"/>
    </location>
</feature>
<keyword evidence="5" id="KW-0732">Signal</keyword>
<name>A0ABW4L5S5_9MICO</name>
<keyword evidence="2 11" id="KW-0575">Peroxidase</keyword>
<keyword evidence="4" id="KW-0479">Metal-binding</keyword>
<evidence type="ECO:0000256" key="7">
    <source>
        <dbReference type="ARBA" id="ARBA00023004"/>
    </source>
</evidence>
<keyword evidence="3" id="KW-0349">Heme</keyword>
<dbReference type="Pfam" id="PF20628">
    <property type="entry name" value="Dyp_perox_C"/>
    <property type="match status" value="1"/>
</dbReference>
<dbReference type="PANTHER" id="PTHR30521:SF4">
    <property type="entry name" value="DEFERROCHELATASE"/>
    <property type="match status" value="1"/>
</dbReference>
<feature type="domain" description="Dyp-type peroxidase C-terminal" evidence="10">
    <location>
        <begin position="135"/>
        <end position="306"/>
    </location>
</feature>
<evidence type="ECO:0000313" key="11">
    <source>
        <dbReference type="EMBL" id="MFD1717431.1"/>
    </source>
</evidence>
<dbReference type="EMBL" id="JBHUEE010000002">
    <property type="protein sequence ID" value="MFD1717431.1"/>
    <property type="molecule type" value="Genomic_DNA"/>
</dbReference>
<keyword evidence="12" id="KW-1185">Reference proteome</keyword>
<dbReference type="PROSITE" id="PS51404">
    <property type="entry name" value="DYP_PEROXIDASE"/>
    <property type="match status" value="1"/>
</dbReference>